<evidence type="ECO:0000256" key="1">
    <source>
        <dbReference type="ARBA" id="ARBA00022737"/>
    </source>
</evidence>
<evidence type="ECO:0000313" key="3">
    <source>
        <dbReference type="Proteomes" id="UP000078540"/>
    </source>
</evidence>
<keyword evidence="3" id="KW-1185">Reference proteome</keyword>
<gene>
    <name evidence="2" type="ORF">ALC53_09674</name>
</gene>
<dbReference type="Pfam" id="PF14912">
    <property type="entry name" value="THEG"/>
    <property type="match status" value="1"/>
</dbReference>
<dbReference type="EMBL" id="KQ976581">
    <property type="protein sequence ID" value="KYM79874.1"/>
    <property type="molecule type" value="Genomic_DNA"/>
</dbReference>
<accession>A0A151I1Z6</accession>
<name>A0A151I1Z6_9HYME</name>
<dbReference type="PANTHER" id="PTHR15901:SF16">
    <property type="entry name" value="TESTICULAR HAPLOID EXPRESSED GENE PROTEIN"/>
    <property type="match status" value="1"/>
</dbReference>
<keyword evidence="1" id="KW-0677">Repeat</keyword>
<dbReference type="AlphaFoldDB" id="A0A151I1Z6"/>
<dbReference type="InterPro" id="IPR042401">
    <property type="entry name" value="SPMAP2-like"/>
</dbReference>
<dbReference type="InterPro" id="IPR006623">
    <property type="entry name" value="THEG"/>
</dbReference>
<reference evidence="2 3" key="1">
    <citation type="submission" date="2015-09" db="EMBL/GenBank/DDBJ databases">
        <title>Atta colombica WGS genome.</title>
        <authorList>
            <person name="Nygaard S."/>
            <person name="Hu H."/>
            <person name="Boomsma J."/>
            <person name="Zhang G."/>
        </authorList>
    </citation>
    <scope>NUCLEOTIDE SEQUENCE [LARGE SCALE GENOMIC DNA]</scope>
    <source>
        <strain evidence="2">Treedump-2</strain>
        <tissue evidence="2">Whole body</tissue>
    </source>
</reference>
<sequence length="111" mass="12732">MLKEKRQVSVIMRLLRQELRKATAGLKQTSLARSPSRPRTMRHIALSSQRVIALAKPAKRPEGRETDLREDAFTVSPMALKAKCSKRLKNLAKPKTYPKPVFKRLRTALKR</sequence>
<dbReference type="PANTHER" id="PTHR15901">
    <property type="entry name" value="TESTICULAR HAPLOID EXPRESSED GENE PROTEIN"/>
    <property type="match status" value="1"/>
</dbReference>
<proteinExistence type="predicted"/>
<evidence type="ECO:0000313" key="2">
    <source>
        <dbReference type="EMBL" id="KYM79874.1"/>
    </source>
</evidence>
<protein>
    <submittedName>
        <fullName evidence="2">Uncharacterized protein</fullName>
    </submittedName>
</protein>
<organism evidence="2 3">
    <name type="scientific">Atta colombica</name>
    <dbReference type="NCBI Taxonomy" id="520822"/>
    <lineage>
        <taxon>Eukaryota</taxon>
        <taxon>Metazoa</taxon>
        <taxon>Ecdysozoa</taxon>
        <taxon>Arthropoda</taxon>
        <taxon>Hexapoda</taxon>
        <taxon>Insecta</taxon>
        <taxon>Pterygota</taxon>
        <taxon>Neoptera</taxon>
        <taxon>Endopterygota</taxon>
        <taxon>Hymenoptera</taxon>
        <taxon>Apocrita</taxon>
        <taxon>Aculeata</taxon>
        <taxon>Formicoidea</taxon>
        <taxon>Formicidae</taxon>
        <taxon>Myrmicinae</taxon>
        <taxon>Atta</taxon>
    </lineage>
</organism>
<dbReference type="Proteomes" id="UP000078540">
    <property type="component" value="Unassembled WGS sequence"/>
</dbReference>